<dbReference type="EMBL" id="BLXT01000298">
    <property type="protein sequence ID" value="GFN75757.1"/>
    <property type="molecule type" value="Genomic_DNA"/>
</dbReference>
<dbReference type="PROSITE" id="PS00122">
    <property type="entry name" value="CARBOXYLESTERASE_B_1"/>
    <property type="match status" value="1"/>
</dbReference>
<dbReference type="EC" id="3.1.1.-" evidence="3"/>
<organism evidence="5 6">
    <name type="scientific">Plakobranchus ocellatus</name>
    <dbReference type="NCBI Taxonomy" id="259542"/>
    <lineage>
        <taxon>Eukaryota</taxon>
        <taxon>Metazoa</taxon>
        <taxon>Spiralia</taxon>
        <taxon>Lophotrochozoa</taxon>
        <taxon>Mollusca</taxon>
        <taxon>Gastropoda</taxon>
        <taxon>Heterobranchia</taxon>
        <taxon>Euthyneura</taxon>
        <taxon>Panpulmonata</taxon>
        <taxon>Sacoglossa</taxon>
        <taxon>Placobranchoidea</taxon>
        <taxon>Plakobranchidae</taxon>
        <taxon>Plakobranchus</taxon>
    </lineage>
</organism>
<name>A0AAV3Y0G9_9GAST</name>
<dbReference type="GO" id="GO:0016787">
    <property type="term" value="F:hydrolase activity"/>
    <property type="evidence" value="ECO:0007669"/>
    <property type="project" value="UniProtKB-KW"/>
</dbReference>
<evidence type="ECO:0000259" key="4">
    <source>
        <dbReference type="Pfam" id="PF00135"/>
    </source>
</evidence>
<accession>A0AAV3Y0G9</accession>
<dbReference type="AlphaFoldDB" id="A0AAV3Y0G9"/>
<dbReference type="Proteomes" id="UP000735302">
    <property type="component" value="Unassembled WGS sequence"/>
</dbReference>
<gene>
    <name evidence="5" type="ORF">PoB_000226300</name>
</gene>
<dbReference type="InterPro" id="IPR029058">
    <property type="entry name" value="AB_hydrolase_fold"/>
</dbReference>
<sequence length="617" mass="68451">MRKVEATLLLVNVFQLARISVEAGPRLKREVEAHAPYAASDITVTTSYGDLKGRTYSISSSVNLDIFLGVPYARPPVGDLRFARPEPAEPWKPRVRDATVHGAQCLQKELEADQELVGVPFAEDCLFLDIYTTRRKDSPGNPHPVMVYIHPGSFHGGTGAKYNYTNLALKGVVVVSINYRLDVFGFLSTQDDAIPGNVGLLDAAQALDFVKEIIADFGGNPGDVTLFGASAGAAMVSMLTISPLTRGKFQKAIMQSGAALCPWTVFGTERSQFQPKDMALELAYRLGCSVLETTRDFLSCLRQVSAEALIAKSVSLQDLPGILLYGPVSNDSFGFLPELPEKLLEKPSELVAIPTMYGFTTDDSSWMISDPDDNGVTPEEFFQYVHVGIRQNFPPSDWDRIDKDMKEVYMPDDPSKLSPLQRRAILSRIITDLTMRSCIVKEARMFSRASAGQQTTTVKTPSTFVYEWNYRPSYSPQPLWHGVTHMDERGFVLGLPPGPDAFSFPNTTSEDRLVAEHVTTMWANFAKFGDPTPEPVDGKRWPAFGHSPDDQAVMLIRPELDVRKFEANAEIAVWFRDPGLDDSPVARVEDSAIQYQIKPCMLLIILFSSLMINKFLK</sequence>
<keyword evidence="6" id="KW-1185">Reference proteome</keyword>
<evidence type="ECO:0000313" key="5">
    <source>
        <dbReference type="EMBL" id="GFN75757.1"/>
    </source>
</evidence>
<dbReference type="SUPFAM" id="SSF53474">
    <property type="entry name" value="alpha/beta-Hydrolases"/>
    <property type="match status" value="1"/>
</dbReference>
<evidence type="ECO:0000256" key="3">
    <source>
        <dbReference type="RuleBase" id="RU361235"/>
    </source>
</evidence>
<protein>
    <recommendedName>
        <fullName evidence="3">Carboxylic ester hydrolase</fullName>
        <ecNumber evidence="3">3.1.1.-</ecNumber>
    </recommendedName>
</protein>
<dbReference type="PANTHER" id="PTHR43903">
    <property type="entry name" value="NEUROLIGIN"/>
    <property type="match status" value="1"/>
</dbReference>
<evidence type="ECO:0000313" key="6">
    <source>
        <dbReference type="Proteomes" id="UP000735302"/>
    </source>
</evidence>
<reference evidence="5 6" key="1">
    <citation type="journal article" date="2021" name="Elife">
        <title>Chloroplast acquisition without the gene transfer in kleptoplastic sea slugs, Plakobranchus ocellatus.</title>
        <authorList>
            <person name="Maeda T."/>
            <person name="Takahashi S."/>
            <person name="Yoshida T."/>
            <person name="Shimamura S."/>
            <person name="Takaki Y."/>
            <person name="Nagai Y."/>
            <person name="Toyoda A."/>
            <person name="Suzuki Y."/>
            <person name="Arimoto A."/>
            <person name="Ishii H."/>
            <person name="Satoh N."/>
            <person name="Nishiyama T."/>
            <person name="Hasebe M."/>
            <person name="Maruyama T."/>
            <person name="Minagawa J."/>
            <person name="Obokata J."/>
            <person name="Shigenobu S."/>
        </authorList>
    </citation>
    <scope>NUCLEOTIDE SEQUENCE [LARGE SCALE GENOMIC DNA]</scope>
</reference>
<comment type="caution">
    <text evidence="5">The sequence shown here is derived from an EMBL/GenBank/DDBJ whole genome shotgun (WGS) entry which is preliminary data.</text>
</comment>
<evidence type="ECO:0000256" key="1">
    <source>
        <dbReference type="ARBA" id="ARBA00005964"/>
    </source>
</evidence>
<dbReference type="InterPro" id="IPR002018">
    <property type="entry name" value="CarbesteraseB"/>
</dbReference>
<dbReference type="InterPro" id="IPR019826">
    <property type="entry name" value="Carboxylesterase_B_AS"/>
</dbReference>
<dbReference type="Pfam" id="PF00135">
    <property type="entry name" value="COesterase"/>
    <property type="match status" value="1"/>
</dbReference>
<evidence type="ECO:0000256" key="2">
    <source>
        <dbReference type="ARBA" id="ARBA00022801"/>
    </source>
</evidence>
<keyword evidence="2 3" id="KW-0378">Hydrolase</keyword>
<dbReference type="InterPro" id="IPR051093">
    <property type="entry name" value="Neuroligin/BSAL"/>
</dbReference>
<proteinExistence type="inferred from homology"/>
<dbReference type="Gene3D" id="3.40.50.1820">
    <property type="entry name" value="alpha/beta hydrolase"/>
    <property type="match status" value="1"/>
</dbReference>
<comment type="similarity">
    <text evidence="1 3">Belongs to the type-B carboxylesterase/lipase family.</text>
</comment>
<feature type="domain" description="Carboxylesterase type B" evidence="4">
    <location>
        <begin position="42"/>
        <end position="574"/>
    </location>
</feature>